<feature type="compositionally biased region" description="Acidic residues" evidence="3">
    <location>
        <begin position="784"/>
        <end position="809"/>
    </location>
</feature>
<dbReference type="eggNOG" id="KOG4197">
    <property type="taxonomic scope" value="Eukaryota"/>
</dbReference>
<dbReference type="NCBIfam" id="TIGR00756">
    <property type="entry name" value="PPR"/>
    <property type="match status" value="10"/>
</dbReference>
<evidence type="ECO:0000256" key="3">
    <source>
        <dbReference type="SAM" id="MobiDB-lite"/>
    </source>
</evidence>
<dbReference type="Proteomes" id="UP000002630">
    <property type="component" value="Linkage Group LG31"/>
</dbReference>
<feature type="repeat" description="PPR" evidence="2">
    <location>
        <begin position="266"/>
        <end position="300"/>
    </location>
</feature>
<dbReference type="Gene3D" id="1.25.40.10">
    <property type="entry name" value="Tetratricopeptide repeat domain"/>
    <property type="match status" value="8"/>
</dbReference>
<feature type="repeat" description="PPR" evidence="2">
    <location>
        <begin position="659"/>
        <end position="693"/>
    </location>
</feature>
<sequence length="962" mass="104795">MRFKAMLGMRRPNAAKVDVTRVMQELRDEGAEFNLRTYRGCLAFLAKGGRGREALMYLEEMESAGVAADNACLGHVATACARGQMLDTALAMVRGMVSKGHSVARTYNNIMLAIVNGQAFTSRTSSSRSSFRRTALSNMECEAAVGLLGEMQACGAHPTVFTYNLLIAALARSRRPHSEVLNLLDQMRCDGIKPDSYTYVGVVKGIQGPKKNAMMRAVLEDAKLELEGLDLSAVYSAVVSGYAVDGSWEDASALVDEMFANDVPRDEYTYCAAMNACKEAGKWMQAAAFLPRMREDGVPPNTIAYNTVIGACAFFGRPNKAWNNNRETSSFLRPTSTRENKGRGLSPAQAEASDAGDFALGLMEEMKREGVEPDIITYGSLMSALSPRGLAGADIVLELFETLAKSGLKPNSITYVSAIRAYGDKGDWERAEQMLVGMQKEHGVEPNRFCYSAVVKALANGGQWKRALETLDEMRECGLSADPVVYTAAIGACEKFGQWEKALDTLSKLVSEKPPMRSLMWGYNAAISALGKAKQMEGIKDLVATMKASGLKPDEYTYAAMMRASGIDGSWEESWSMLVEMEQAGVRPNRVVYNTLIASVLKGEQMEKADDILNRMREGGVPPDVTTYTTIMSGCKRESDWRRAEALLSEMESFGVKPNSRTLTAVLKVYGDAGEVERALALFEQYDASGMVMDVICFNTLMGPVLKKDDPETVLELFSRMESRGVEPDSLTMSLVLRAAEQAGAAEWAWLLMEKMREEGGVIAMQVYADGIRACCVKTRTIADDDDDDDDGDDEDNGEGVESEEGLVESSLEEAILDNAADSTPLRRAMSIFIEARQVYEGENIARLYAGILLACARDERAEGADAARNLLDEMRRSKFPPDKASFGPAASALASAGDWGEAIEVLKEGAAMGALPNNIAYEDIRAAAHQEGQLKVANERLHEIIYPEVDPTAADASSTNE</sequence>
<dbReference type="InterPro" id="IPR011990">
    <property type="entry name" value="TPR-like_helical_dom_sf"/>
</dbReference>
<dbReference type="Pfam" id="PF17177">
    <property type="entry name" value="PPR_long"/>
    <property type="match status" value="1"/>
</dbReference>
<dbReference type="EMBL" id="FN648525">
    <property type="protein sequence ID" value="CBJ32373.1"/>
    <property type="molecule type" value="Genomic_DNA"/>
</dbReference>
<feature type="repeat" description="PPR" evidence="2">
    <location>
        <begin position="554"/>
        <end position="588"/>
    </location>
</feature>
<name>D7FXW0_ECTSI</name>
<dbReference type="InterPro" id="IPR033443">
    <property type="entry name" value="PROP1-like_PPR_dom"/>
</dbReference>
<dbReference type="STRING" id="2880.D7FXW0"/>
<feature type="repeat" description="PPR" evidence="2">
    <location>
        <begin position="624"/>
        <end position="658"/>
    </location>
</feature>
<gene>
    <name evidence="5" type="ORF">Esi_0334_0007</name>
</gene>
<feature type="compositionally biased region" description="Polar residues" evidence="3">
    <location>
        <begin position="325"/>
        <end position="335"/>
    </location>
</feature>
<dbReference type="Pfam" id="PF13041">
    <property type="entry name" value="PPR_2"/>
    <property type="match status" value="4"/>
</dbReference>
<dbReference type="InterPro" id="IPR002885">
    <property type="entry name" value="PPR_rpt"/>
</dbReference>
<feature type="region of interest" description="Disordered" evidence="3">
    <location>
        <begin position="325"/>
        <end position="350"/>
    </location>
</feature>
<dbReference type="PROSITE" id="PS51375">
    <property type="entry name" value="PPR"/>
    <property type="match status" value="10"/>
</dbReference>
<dbReference type="EMBL" id="FN649756">
    <property type="protein sequence ID" value="CBJ32373.1"/>
    <property type="molecule type" value="Genomic_DNA"/>
</dbReference>
<evidence type="ECO:0000259" key="4">
    <source>
        <dbReference type="Pfam" id="PF17177"/>
    </source>
</evidence>
<dbReference type="PANTHER" id="PTHR47447">
    <property type="entry name" value="OS03G0856100 PROTEIN"/>
    <property type="match status" value="1"/>
</dbReference>
<feature type="repeat" description="PPR" evidence="2">
    <location>
        <begin position="694"/>
        <end position="728"/>
    </location>
</feature>
<proteinExistence type="predicted"/>
<organism evidence="5 6">
    <name type="scientific">Ectocarpus siliculosus</name>
    <name type="common">Brown alga</name>
    <name type="synonym">Conferva siliculosa</name>
    <dbReference type="NCBI Taxonomy" id="2880"/>
    <lineage>
        <taxon>Eukaryota</taxon>
        <taxon>Sar</taxon>
        <taxon>Stramenopiles</taxon>
        <taxon>Ochrophyta</taxon>
        <taxon>PX clade</taxon>
        <taxon>Phaeophyceae</taxon>
        <taxon>Ectocarpales</taxon>
        <taxon>Ectocarpaceae</taxon>
        <taxon>Ectocarpus</taxon>
    </lineage>
</organism>
<dbReference type="OrthoDB" id="185373at2759"/>
<dbReference type="InParanoid" id="D7FXW0"/>
<feature type="repeat" description="PPR" evidence="2">
    <location>
        <begin position="411"/>
        <end position="446"/>
    </location>
</feature>
<evidence type="ECO:0000313" key="5">
    <source>
        <dbReference type="EMBL" id="CBJ32373.1"/>
    </source>
</evidence>
<evidence type="ECO:0000256" key="2">
    <source>
        <dbReference type="PROSITE-ProRule" id="PRU00708"/>
    </source>
</evidence>
<accession>D7FXW0</accession>
<feature type="repeat" description="PPR" evidence="2">
    <location>
        <begin position="589"/>
        <end position="623"/>
    </location>
</feature>
<reference evidence="5 6" key="1">
    <citation type="journal article" date="2010" name="Nature">
        <title>The Ectocarpus genome and the independent evolution of multicellularity in brown algae.</title>
        <authorList>
            <person name="Cock J.M."/>
            <person name="Sterck L."/>
            <person name="Rouze P."/>
            <person name="Scornet D."/>
            <person name="Allen A.E."/>
            <person name="Amoutzias G."/>
            <person name="Anthouard V."/>
            <person name="Artiguenave F."/>
            <person name="Aury J.M."/>
            <person name="Badger J.H."/>
            <person name="Beszteri B."/>
            <person name="Billiau K."/>
            <person name="Bonnet E."/>
            <person name="Bothwell J.H."/>
            <person name="Bowler C."/>
            <person name="Boyen C."/>
            <person name="Brownlee C."/>
            <person name="Carrano C.J."/>
            <person name="Charrier B."/>
            <person name="Cho G.Y."/>
            <person name="Coelho S.M."/>
            <person name="Collen J."/>
            <person name="Corre E."/>
            <person name="Da Silva C."/>
            <person name="Delage L."/>
            <person name="Delaroque N."/>
            <person name="Dittami S.M."/>
            <person name="Doulbeau S."/>
            <person name="Elias M."/>
            <person name="Farnham G."/>
            <person name="Gachon C.M."/>
            <person name="Gschloessl B."/>
            <person name="Heesch S."/>
            <person name="Jabbari K."/>
            <person name="Jubin C."/>
            <person name="Kawai H."/>
            <person name="Kimura K."/>
            <person name="Kloareg B."/>
            <person name="Kupper F.C."/>
            <person name="Lang D."/>
            <person name="Le Bail A."/>
            <person name="Leblanc C."/>
            <person name="Lerouge P."/>
            <person name="Lohr M."/>
            <person name="Lopez P.J."/>
            <person name="Martens C."/>
            <person name="Maumus F."/>
            <person name="Michel G."/>
            <person name="Miranda-Saavedra D."/>
            <person name="Morales J."/>
            <person name="Moreau H."/>
            <person name="Motomura T."/>
            <person name="Nagasato C."/>
            <person name="Napoli C.A."/>
            <person name="Nelson D.R."/>
            <person name="Nyvall-Collen P."/>
            <person name="Peters A.F."/>
            <person name="Pommier C."/>
            <person name="Potin P."/>
            <person name="Poulain J."/>
            <person name="Quesneville H."/>
            <person name="Read B."/>
            <person name="Rensing S.A."/>
            <person name="Ritter A."/>
            <person name="Rousvoal S."/>
            <person name="Samanta M."/>
            <person name="Samson G."/>
            <person name="Schroeder D.C."/>
            <person name="Segurens B."/>
            <person name="Strittmatter M."/>
            <person name="Tonon T."/>
            <person name="Tregear J.W."/>
            <person name="Valentin K."/>
            <person name="von Dassow P."/>
            <person name="Yamagishi T."/>
            <person name="Van de Peer Y."/>
            <person name="Wincker P."/>
        </authorList>
    </citation>
    <scope>NUCLEOTIDE SEQUENCE [LARGE SCALE GENOMIC DNA]</scope>
    <source>
        <strain evidence="6">Ec32 / CCAP1310/4</strain>
    </source>
</reference>
<feature type="repeat" description="PPR" evidence="2">
    <location>
        <begin position="159"/>
        <end position="194"/>
    </location>
</feature>
<keyword evidence="1" id="KW-0677">Repeat</keyword>
<feature type="domain" description="PROP1-like PPR" evidence="4">
    <location>
        <begin position="359"/>
        <end position="511"/>
    </location>
</feature>
<evidence type="ECO:0000256" key="1">
    <source>
        <dbReference type="ARBA" id="ARBA00022737"/>
    </source>
</evidence>
<evidence type="ECO:0000313" key="6">
    <source>
        <dbReference type="Proteomes" id="UP000002630"/>
    </source>
</evidence>
<dbReference type="Pfam" id="PF01535">
    <property type="entry name" value="PPR"/>
    <property type="match status" value="2"/>
</dbReference>
<dbReference type="AlphaFoldDB" id="D7FXW0"/>
<dbReference type="Pfam" id="PF13812">
    <property type="entry name" value="PPR_3"/>
    <property type="match status" value="1"/>
</dbReference>
<keyword evidence="6" id="KW-1185">Reference proteome</keyword>
<protein>
    <recommendedName>
        <fullName evidence="4">PROP1-like PPR domain-containing protein</fullName>
    </recommendedName>
</protein>
<feature type="repeat" description="PPR" evidence="2">
    <location>
        <begin position="374"/>
        <end position="410"/>
    </location>
</feature>
<dbReference type="PANTHER" id="PTHR47447:SF17">
    <property type="entry name" value="OS12G0638900 PROTEIN"/>
    <property type="match status" value="1"/>
</dbReference>
<feature type="repeat" description="PPR" evidence="2">
    <location>
        <begin position="447"/>
        <end position="481"/>
    </location>
</feature>
<feature type="region of interest" description="Disordered" evidence="3">
    <location>
        <begin position="783"/>
        <end position="809"/>
    </location>
</feature>